<dbReference type="Proteomes" id="UP001501116">
    <property type="component" value="Unassembled WGS sequence"/>
</dbReference>
<evidence type="ECO:0000256" key="3">
    <source>
        <dbReference type="ARBA" id="ARBA00023125"/>
    </source>
</evidence>
<dbReference type="PROSITE" id="PS50931">
    <property type="entry name" value="HTH_LYSR"/>
    <property type="match status" value="1"/>
</dbReference>
<accession>A0ABP5BGX6</accession>
<comment type="similarity">
    <text evidence="1">Belongs to the LysR transcriptional regulatory family.</text>
</comment>
<sequence length="301" mass="31761">MRALLAVATHGSVAAAAEVLHVTPSGVSQQLGKLEREAGQPLLEPQGRGVRLTPAGKVLAEHAEVVFAQLATARSDLDGLRQDIMGPLRIGAISTSLHALLPPALARLAAKHPRVSVSLTQGEAELLVPAVAAGDLDLAVIESWENYPAPIVASTSREPLLTETTDLALPATHRLAHRKTVNLSEVDDLPWVAWTEGSRCHHWLEQTLRAEGLEPDVTCTVGGYSTQLALVAGNLVAAMVPKLIHTRPGSVPDEVRIVATKPVVYRTIYVVWRTGADTPAVRAGVEALKTVSEQVAGGLGG</sequence>
<dbReference type="EMBL" id="BAAANN010000003">
    <property type="protein sequence ID" value="GAA1944915.1"/>
    <property type="molecule type" value="Genomic_DNA"/>
</dbReference>
<dbReference type="InterPro" id="IPR036390">
    <property type="entry name" value="WH_DNA-bd_sf"/>
</dbReference>
<keyword evidence="2" id="KW-0805">Transcription regulation</keyword>
<dbReference type="Gene3D" id="3.40.190.10">
    <property type="entry name" value="Periplasmic binding protein-like II"/>
    <property type="match status" value="2"/>
</dbReference>
<evidence type="ECO:0000313" key="7">
    <source>
        <dbReference type="Proteomes" id="UP001501116"/>
    </source>
</evidence>
<keyword evidence="4" id="KW-0804">Transcription</keyword>
<protein>
    <submittedName>
        <fullName evidence="6">LysR family transcriptional regulator</fullName>
    </submittedName>
</protein>
<dbReference type="Gene3D" id="1.10.10.10">
    <property type="entry name" value="Winged helix-like DNA-binding domain superfamily/Winged helix DNA-binding domain"/>
    <property type="match status" value="1"/>
</dbReference>
<evidence type="ECO:0000256" key="1">
    <source>
        <dbReference type="ARBA" id="ARBA00009437"/>
    </source>
</evidence>
<gene>
    <name evidence="6" type="ORF">GCM10009754_10830</name>
</gene>
<dbReference type="SUPFAM" id="SSF53850">
    <property type="entry name" value="Periplasmic binding protein-like II"/>
    <property type="match status" value="1"/>
</dbReference>
<dbReference type="SUPFAM" id="SSF46785">
    <property type="entry name" value="Winged helix' DNA-binding domain"/>
    <property type="match status" value="1"/>
</dbReference>
<organism evidence="6 7">
    <name type="scientific">Amycolatopsis minnesotensis</name>
    <dbReference type="NCBI Taxonomy" id="337894"/>
    <lineage>
        <taxon>Bacteria</taxon>
        <taxon>Bacillati</taxon>
        <taxon>Actinomycetota</taxon>
        <taxon>Actinomycetes</taxon>
        <taxon>Pseudonocardiales</taxon>
        <taxon>Pseudonocardiaceae</taxon>
        <taxon>Amycolatopsis</taxon>
    </lineage>
</organism>
<proteinExistence type="inferred from homology"/>
<dbReference type="Pfam" id="PF00126">
    <property type="entry name" value="HTH_1"/>
    <property type="match status" value="1"/>
</dbReference>
<dbReference type="InterPro" id="IPR000847">
    <property type="entry name" value="LysR_HTH_N"/>
</dbReference>
<evidence type="ECO:0000256" key="2">
    <source>
        <dbReference type="ARBA" id="ARBA00023015"/>
    </source>
</evidence>
<evidence type="ECO:0000256" key="4">
    <source>
        <dbReference type="ARBA" id="ARBA00023163"/>
    </source>
</evidence>
<evidence type="ECO:0000259" key="5">
    <source>
        <dbReference type="PROSITE" id="PS50931"/>
    </source>
</evidence>
<keyword evidence="3" id="KW-0238">DNA-binding</keyword>
<dbReference type="Pfam" id="PF03466">
    <property type="entry name" value="LysR_substrate"/>
    <property type="match status" value="1"/>
</dbReference>
<dbReference type="CDD" id="cd08423">
    <property type="entry name" value="PBP2_LTTR_like_6"/>
    <property type="match status" value="1"/>
</dbReference>
<dbReference type="InterPro" id="IPR036388">
    <property type="entry name" value="WH-like_DNA-bd_sf"/>
</dbReference>
<dbReference type="PANTHER" id="PTHR30346:SF29">
    <property type="entry name" value="LYSR SUBSTRATE-BINDING"/>
    <property type="match status" value="1"/>
</dbReference>
<name>A0ABP5BGX6_9PSEU</name>
<keyword evidence="7" id="KW-1185">Reference proteome</keyword>
<comment type="caution">
    <text evidence="6">The sequence shown here is derived from an EMBL/GenBank/DDBJ whole genome shotgun (WGS) entry which is preliminary data.</text>
</comment>
<evidence type="ECO:0000313" key="6">
    <source>
        <dbReference type="EMBL" id="GAA1944915.1"/>
    </source>
</evidence>
<reference evidence="7" key="1">
    <citation type="journal article" date="2019" name="Int. J. Syst. Evol. Microbiol.">
        <title>The Global Catalogue of Microorganisms (GCM) 10K type strain sequencing project: providing services to taxonomists for standard genome sequencing and annotation.</title>
        <authorList>
            <consortium name="The Broad Institute Genomics Platform"/>
            <consortium name="The Broad Institute Genome Sequencing Center for Infectious Disease"/>
            <person name="Wu L."/>
            <person name="Ma J."/>
        </authorList>
    </citation>
    <scope>NUCLEOTIDE SEQUENCE [LARGE SCALE GENOMIC DNA]</scope>
    <source>
        <strain evidence="7">JCM 14545</strain>
    </source>
</reference>
<feature type="domain" description="HTH lysR-type" evidence="5">
    <location>
        <begin position="1"/>
        <end position="53"/>
    </location>
</feature>
<dbReference type="InterPro" id="IPR005119">
    <property type="entry name" value="LysR_subst-bd"/>
</dbReference>
<dbReference type="PANTHER" id="PTHR30346">
    <property type="entry name" value="TRANSCRIPTIONAL DUAL REGULATOR HCAR-RELATED"/>
    <property type="match status" value="1"/>
</dbReference>